<proteinExistence type="predicted"/>
<dbReference type="EMBL" id="MN738829">
    <property type="protein sequence ID" value="QHT38362.1"/>
    <property type="molecule type" value="Genomic_DNA"/>
</dbReference>
<accession>A0A6C0FAX5</accession>
<evidence type="ECO:0000256" key="1">
    <source>
        <dbReference type="SAM" id="MobiDB-lite"/>
    </source>
</evidence>
<sequence length="198" mass="22104">MDPRENPYEQKAQMLPPPVPSAKSMNSRKSEESEEWFLFYSPRSPPCMNFIAEAKKLESVRSKINLINFDDDPHSLLKDNPWLSQHGVPCLAKDGTLLSGKALFDWLDNRKRGETTVTKNGQGDNSLEPQFSHLGEEAFTGFSELSNGLSNEISTNMYSSIGAKQGSEGMDHENYTESGNTSSGLTLDNIEAERRKLN</sequence>
<protein>
    <recommendedName>
        <fullName evidence="3">Thioredoxin domain-containing protein</fullName>
    </recommendedName>
</protein>
<evidence type="ECO:0000313" key="2">
    <source>
        <dbReference type="EMBL" id="QHT38362.1"/>
    </source>
</evidence>
<name>A0A6C0FAX5_9ZZZZ</name>
<feature type="compositionally biased region" description="Polar residues" evidence="1">
    <location>
        <begin position="176"/>
        <end position="186"/>
    </location>
</feature>
<organism evidence="2">
    <name type="scientific">viral metagenome</name>
    <dbReference type="NCBI Taxonomy" id="1070528"/>
    <lineage>
        <taxon>unclassified sequences</taxon>
        <taxon>metagenomes</taxon>
        <taxon>organismal metagenomes</taxon>
    </lineage>
</organism>
<feature type="region of interest" description="Disordered" evidence="1">
    <location>
        <begin position="162"/>
        <end position="198"/>
    </location>
</feature>
<reference evidence="2" key="1">
    <citation type="journal article" date="2020" name="Nature">
        <title>Giant virus diversity and host interactions through global metagenomics.</title>
        <authorList>
            <person name="Schulz F."/>
            <person name="Roux S."/>
            <person name="Paez-Espino D."/>
            <person name="Jungbluth S."/>
            <person name="Walsh D.A."/>
            <person name="Denef V.J."/>
            <person name="McMahon K.D."/>
            <person name="Konstantinidis K.T."/>
            <person name="Eloe-Fadrosh E.A."/>
            <person name="Kyrpides N.C."/>
            <person name="Woyke T."/>
        </authorList>
    </citation>
    <scope>NUCLEOTIDE SEQUENCE</scope>
    <source>
        <strain evidence="2">GVMAG-S-ERX556101-89</strain>
    </source>
</reference>
<evidence type="ECO:0008006" key="3">
    <source>
        <dbReference type="Google" id="ProtNLM"/>
    </source>
</evidence>
<feature type="region of interest" description="Disordered" evidence="1">
    <location>
        <begin position="1"/>
        <end position="28"/>
    </location>
</feature>
<dbReference type="AlphaFoldDB" id="A0A6C0FAX5"/>